<dbReference type="Proteomes" id="UP001060085">
    <property type="component" value="Linkage Group LG05"/>
</dbReference>
<gene>
    <name evidence="1" type="ORF">M9H77_23635</name>
</gene>
<sequence length="170" mass="18726">MDYKKKKENAIAMKPTSSTPAAYQGGISHVVVLINYAHPAQELLISRFLAIFLPLRDYPISLQSSYTHTTTLASSTSFEAKVDGAYDQSMPITIGGLSICRKGKPSHFKVSVNVLSYRPKLSSASALRLSPIPIIGPSLTSWETSFKVPSYQIAVLAYLIVEERYRANEL</sequence>
<evidence type="ECO:0000313" key="2">
    <source>
        <dbReference type="Proteomes" id="UP001060085"/>
    </source>
</evidence>
<protein>
    <submittedName>
        <fullName evidence="1">Uncharacterized protein</fullName>
    </submittedName>
</protein>
<comment type="caution">
    <text evidence="1">The sequence shown here is derived from an EMBL/GenBank/DDBJ whole genome shotgun (WGS) entry which is preliminary data.</text>
</comment>
<name>A0ACC0AV40_CATRO</name>
<keyword evidence="2" id="KW-1185">Reference proteome</keyword>
<evidence type="ECO:0000313" key="1">
    <source>
        <dbReference type="EMBL" id="KAI5664312.1"/>
    </source>
</evidence>
<dbReference type="EMBL" id="CM044705">
    <property type="protein sequence ID" value="KAI5664312.1"/>
    <property type="molecule type" value="Genomic_DNA"/>
</dbReference>
<organism evidence="1 2">
    <name type="scientific">Catharanthus roseus</name>
    <name type="common">Madagascar periwinkle</name>
    <name type="synonym">Vinca rosea</name>
    <dbReference type="NCBI Taxonomy" id="4058"/>
    <lineage>
        <taxon>Eukaryota</taxon>
        <taxon>Viridiplantae</taxon>
        <taxon>Streptophyta</taxon>
        <taxon>Embryophyta</taxon>
        <taxon>Tracheophyta</taxon>
        <taxon>Spermatophyta</taxon>
        <taxon>Magnoliopsida</taxon>
        <taxon>eudicotyledons</taxon>
        <taxon>Gunneridae</taxon>
        <taxon>Pentapetalae</taxon>
        <taxon>asterids</taxon>
        <taxon>lamiids</taxon>
        <taxon>Gentianales</taxon>
        <taxon>Apocynaceae</taxon>
        <taxon>Rauvolfioideae</taxon>
        <taxon>Vinceae</taxon>
        <taxon>Catharanthinae</taxon>
        <taxon>Catharanthus</taxon>
    </lineage>
</organism>
<reference evidence="2" key="1">
    <citation type="journal article" date="2023" name="Nat. Plants">
        <title>Single-cell RNA sequencing provides a high-resolution roadmap for understanding the multicellular compartmentation of specialized metabolism.</title>
        <authorList>
            <person name="Sun S."/>
            <person name="Shen X."/>
            <person name="Li Y."/>
            <person name="Li Y."/>
            <person name="Wang S."/>
            <person name="Li R."/>
            <person name="Zhang H."/>
            <person name="Shen G."/>
            <person name="Guo B."/>
            <person name="Wei J."/>
            <person name="Xu J."/>
            <person name="St-Pierre B."/>
            <person name="Chen S."/>
            <person name="Sun C."/>
        </authorList>
    </citation>
    <scope>NUCLEOTIDE SEQUENCE [LARGE SCALE GENOMIC DNA]</scope>
</reference>
<proteinExistence type="predicted"/>
<accession>A0ACC0AV40</accession>